<dbReference type="AlphaFoldDB" id="A0AAD3CJ71"/>
<gene>
    <name evidence="1" type="ORF">CTEN210_03133</name>
</gene>
<sequence>MLSSQRLDQLRFEEPDRFSSVLEGNLGRNLQYYDFISQEQGENSEELHEQLYICHIPQFLRWTVESDGTFLDYSDIGFGVNAATIMAIDHFNTGNGVIVKDVKDIHKKCKIRFTTEVVDTQASAITAVKGLTDMMILRDNSSTKPQPCAVLGTLYSSVAKKFATLTGVYDLLQVAPGASSDALDNKSS</sequence>
<reference evidence="1 2" key="1">
    <citation type="journal article" date="2021" name="Sci. Rep.">
        <title>The genome of the diatom Chaetoceros tenuissimus carries an ancient integrated fragment of an extant virus.</title>
        <authorList>
            <person name="Hongo Y."/>
            <person name="Kimura K."/>
            <person name="Takaki Y."/>
            <person name="Yoshida Y."/>
            <person name="Baba S."/>
            <person name="Kobayashi G."/>
            <person name="Nagasaki K."/>
            <person name="Hano T."/>
            <person name="Tomaru Y."/>
        </authorList>
    </citation>
    <scope>NUCLEOTIDE SEQUENCE [LARGE SCALE GENOMIC DNA]</scope>
    <source>
        <strain evidence="1 2">NIES-3715</strain>
    </source>
</reference>
<dbReference type="Gene3D" id="3.40.50.2300">
    <property type="match status" value="1"/>
</dbReference>
<organism evidence="1 2">
    <name type="scientific">Chaetoceros tenuissimus</name>
    <dbReference type="NCBI Taxonomy" id="426638"/>
    <lineage>
        <taxon>Eukaryota</taxon>
        <taxon>Sar</taxon>
        <taxon>Stramenopiles</taxon>
        <taxon>Ochrophyta</taxon>
        <taxon>Bacillariophyta</taxon>
        <taxon>Coscinodiscophyceae</taxon>
        <taxon>Chaetocerotophycidae</taxon>
        <taxon>Chaetocerotales</taxon>
        <taxon>Chaetocerotaceae</taxon>
        <taxon>Chaetoceros</taxon>
    </lineage>
</organism>
<dbReference type="EMBL" id="BLLK01000022">
    <property type="protein sequence ID" value="GFH46659.1"/>
    <property type="molecule type" value="Genomic_DNA"/>
</dbReference>
<evidence type="ECO:0000313" key="2">
    <source>
        <dbReference type="Proteomes" id="UP001054902"/>
    </source>
</evidence>
<keyword evidence="2" id="KW-1185">Reference proteome</keyword>
<protein>
    <submittedName>
        <fullName evidence="1">Uncharacterized protein</fullName>
    </submittedName>
</protein>
<name>A0AAD3CJ71_9STRA</name>
<evidence type="ECO:0000313" key="1">
    <source>
        <dbReference type="EMBL" id="GFH46659.1"/>
    </source>
</evidence>
<dbReference type="Proteomes" id="UP001054902">
    <property type="component" value="Unassembled WGS sequence"/>
</dbReference>
<accession>A0AAD3CJ71</accession>
<dbReference type="InterPro" id="IPR028082">
    <property type="entry name" value="Peripla_BP_I"/>
</dbReference>
<proteinExistence type="predicted"/>
<dbReference type="SUPFAM" id="SSF53822">
    <property type="entry name" value="Periplasmic binding protein-like I"/>
    <property type="match status" value="1"/>
</dbReference>
<comment type="caution">
    <text evidence="1">The sequence shown here is derived from an EMBL/GenBank/DDBJ whole genome shotgun (WGS) entry which is preliminary data.</text>
</comment>